<dbReference type="PANTHER" id="PTHR33507">
    <property type="entry name" value="INNER MEMBRANE PROTEIN YBBJ"/>
    <property type="match status" value="1"/>
</dbReference>
<feature type="transmembrane region" description="Helical" evidence="5">
    <location>
        <begin position="237"/>
        <end position="260"/>
    </location>
</feature>
<dbReference type="AlphaFoldDB" id="A0A3S1JTU3"/>
<comment type="caution">
    <text evidence="10">The sequence shown here is derived from an EMBL/GenBank/DDBJ whole genome shotgun (WGS) entry which is preliminary data.</text>
</comment>
<dbReference type="InterPro" id="IPR056739">
    <property type="entry name" value="NfeD_membrane"/>
</dbReference>
<sequence>MYFMITLVIVLLSGFAPVSLSNAEAAPAPADLKSGTVYVIPLDQKIESGLEKFLERGFREAKDQGAALIVLEVNTPGGRVDNAENIGQMIAGSPIPTVAFIQGNAASAGSYIALHADKIAMRPDSAIGAAALVDASGQAVNSPKEIAYWKSKMSAAADLQHRNPRIAEGMVDPSITVEMPEINRTKEKGQIISLSSREALKVGYADTLADSTEEVIHWMGYNGEDTIRVERTLAENVAIFLTNPIVMTILLFLGIAGVVIELIVPGFGVPGILGITAFGLYFFGNYIAGFAGLETGVLFLIGLVLMALELFVPSFGILGILGSVCLVAGVVRAAYDTQHALETLGIAFAAALVVIIIVVWIFKERGVWNRFILRDELTTDKGYSSVTERIDLLGLEGISLTPLRPAGTAVIGSERIDVVTEGGFIKADASVKVIKVEGTRVVVAEV</sequence>
<reference evidence="10 11" key="1">
    <citation type="submission" date="2018-12" db="EMBL/GenBank/DDBJ databases">
        <authorList>
            <person name="Sun L."/>
            <person name="Chen Z."/>
        </authorList>
    </citation>
    <scope>NUCLEOTIDE SEQUENCE [LARGE SCALE GENOMIC DNA]</scope>
    <source>
        <strain evidence="10 11">3-5-3</strain>
    </source>
</reference>
<evidence type="ECO:0000313" key="10">
    <source>
        <dbReference type="EMBL" id="RUT36642.1"/>
    </source>
</evidence>
<evidence type="ECO:0000256" key="6">
    <source>
        <dbReference type="SAM" id="SignalP"/>
    </source>
</evidence>
<dbReference type="InterPro" id="IPR029045">
    <property type="entry name" value="ClpP/crotonase-like_dom_sf"/>
</dbReference>
<feature type="transmembrane region" description="Helical" evidence="5">
    <location>
        <begin position="267"/>
        <end position="284"/>
    </location>
</feature>
<dbReference type="GO" id="GO:0005886">
    <property type="term" value="C:plasma membrane"/>
    <property type="evidence" value="ECO:0007669"/>
    <property type="project" value="TreeGrafter"/>
</dbReference>
<evidence type="ECO:0000313" key="11">
    <source>
        <dbReference type="Proteomes" id="UP000272464"/>
    </source>
</evidence>
<evidence type="ECO:0000259" key="8">
    <source>
        <dbReference type="Pfam" id="PF24961"/>
    </source>
</evidence>
<evidence type="ECO:0000256" key="2">
    <source>
        <dbReference type="ARBA" id="ARBA00022692"/>
    </source>
</evidence>
<dbReference type="OrthoDB" id="9806253at2"/>
<dbReference type="InterPro" id="IPR012340">
    <property type="entry name" value="NA-bd_OB-fold"/>
</dbReference>
<dbReference type="SUPFAM" id="SSF52096">
    <property type="entry name" value="ClpP/crotonase"/>
    <property type="match status" value="1"/>
</dbReference>
<feature type="signal peptide" evidence="6">
    <location>
        <begin position="1"/>
        <end position="25"/>
    </location>
</feature>
<evidence type="ECO:0000259" key="7">
    <source>
        <dbReference type="Pfam" id="PF01957"/>
    </source>
</evidence>
<dbReference type="InterPro" id="IPR056738">
    <property type="entry name" value="NfeD1b_N"/>
</dbReference>
<gene>
    <name evidence="10" type="ORF">EJP77_05520</name>
</gene>
<feature type="domain" description="NfeD-like C-terminal" evidence="7">
    <location>
        <begin position="392"/>
        <end position="444"/>
    </location>
</feature>
<dbReference type="RefSeq" id="WP_127198331.1">
    <property type="nucleotide sequence ID" value="NZ_RZNX01000001.1"/>
</dbReference>
<accession>A0A3S1JTU3</accession>
<dbReference type="InterPro" id="IPR002810">
    <property type="entry name" value="NfeD-like_C"/>
</dbReference>
<dbReference type="InterPro" id="IPR052165">
    <property type="entry name" value="Membrane_assoc_protease"/>
</dbReference>
<dbReference type="Pfam" id="PF25145">
    <property type="entry name" value="NfeD1b_N"/>
    <property type="match status" value="1"/>
</dbReference>
<dbReference type="Gene3D" id="3.90.226.10">
    <property type="entry name" value="2-enoyl-CoA Hydratase, Chain A, domain 1"/>
    <property type="match status" value="1"/>
</dbReference>
<keyword evidence="6" id="KW-0732">Signal</keyword>
<dbReference type="CDD" id="cd07021">
    <property type="entry name" value="Clp_protease_NfeD_like"/>
    <property type="match status" value="1"/>
</dbReference>
<keyword evidence="3 5" id="KW-1133">Transmembrane helix</keyword>
<feature type="chain" id="PRO_5018663266" evidence="6">
    <location>
        <begin position="26"/>
        <end position="446"/>
    </location>
</feature>
<dbReference type="Proteomes" id="UP000272464">
    <property type="component" value="Unassembled WGS sequence"/>
</dbReference>
<keyword evidence="4 5" id="KW-0472">Membrane</keyword>
<evidence type="ECO:0000256" key="3">
    <source>
        <dbReference type="ARBA" id="ARBA00022989"/>
    </source>
</evidence>
<dbReference type="PANTHER" id="PTHR33507:SF3">
    <property type="entry name" value="INNER MEMBRANE PROTEIN YBBJ"/>
    <property type="match status" value="1"/>
</dbReference>
<dbReference type="Pfam" id="PF01957">
    <property type="entry name" value="NfeD"/>
    <property type="match status" value="1"/>
</dbReference>
<protein>
    <submittedName>
        <fullName evidence="10">Nodulation protein NfeD</fullName>
    </submittedName>
</protein>
<feature type="domain" description="NfeD1b N-terminal" evidence="9">
    <location>
        <begin position="36"/>
        <end position="223"/>
    </location>
</feature>
<keyword evidence="11" id="KW-1185">Reference proteome</keyword>
<feature type="domain" description="NfeD integral membrane" evidence="8">
    <location>
        <begin position="246"/>
        <end position="362"/>
    </location>
</feature>
<name>A0A3S1JTU3_9BACL</name>
<dbReference type="Gene3D" id="2.40.50.140">
    <property type="entry name" value="Nucleic acid-binding proteins"/>
    <property type="match status" value="1"/>
</dbReference>
<keyword evidence="2 5" id="KW-0812">Transmembrane</keyword>
<evidence type="ECO:0000256" key="1">
    <source>
        <dbReference type="ARBA" id="ARBA00004141"/>
    </source>
</evidence>
<evidence type="ECO:0000256" key="4">
    <source>
        <dbReference type="ARBA" id="ARBA00023136"/>
    </source>
</evidence>
<evidence type="ECO:0000256" key="5">
    <source>
        <dbReference type="SAM" id="Phobius"/>
    </source>
</evidence>
<organism evidence="10 11">
    <name type="scientific">Paenibacillus zeisoli</name>
    <dbReference type="NCBI Taxonomy" id="2496267"/>
    <lineage>
        <taxon>Bacteria</taxon>
        <taxon>Bacillati</taxon>
        <taxon>Bacillota</taxon>
        <taxon>Bacilli</taxon>
        <taxon>Bacillales</taxon>
        <taxon>Paenibacillaceae</taxon>
        <taxon>Paenibacillus</taxon>
    </lineage>
</organism>
<proteinExistence type="predicted"/>
<dbReference type="Pfam" id="PF24961">
    <property type="entry name" value="NfeD_membrane"/>
    <property type="match status" value="1"/>
</dbReference>
<evidence type="ECO:0000259" key="9">
    <source>
        <dbReference type="Pfam" id="PF25145"/>
    </source>
</evidence>
<dbReference type="EMBL" id="RZNX01000001">
    <property type="protein sequence ID" value="RUT36642.1"/>
    <property type="molecule type" value="Genomic_DNA"/>
</dbReference>
<comment type="subcellular location">
    <subcellularLocation>
        <location evidence="1">Membrane</location>
        <topology evidence="1">Multi-pass membrane protein</topology>
    </subcellularLocation>
</comment>
<feature type="transmembrane region" description="Helical" evidence="5">
    <location>
        <begin position="341"/>
        <end position="362"/>
    </location>
</feature>